<proteinExistence type="predicted"/>
<dbReference type="RefSeq" id="WP_343132049.1">
    <property type="nucleotide sequence ID" value="NZ_JBCITK010000001.1"/>
</dbReference>
<sequence>MRKRYMALGLGILLLFSGCAQQNSEGSQPSYDGTKKMMVDMLKTDEGKEAIHELMTEEDMREEFVMDQDMVKKTIQDTLTSEEGRKYWQEILKDPEFAKTFAQSMQQENEKMLKALMKDPEYQAMLIDVLKDPEMEKSALELMKTKEYREQLNTVMQENFDSPYFQEKLNEMLKKIAEENKASEKEGNNDSKG</sequence>
<keyword evidence="4" id="KW-1185">Reference proteome</keyword>
<feature type="domain" description="Spore germination GerD central core" evidence="2">
    <location>
        <begin position="65"/>
        <end position="176"/>
    </location>
</feature>
<gene>
    <name evidence="3" type="primary">gerD</name>
    <name evidence="3" type="ORF">MKY91_01095</name>
</gene>
<keyword evidence="3" id="KW-0449">Lipoprotein</keyword>
<dbReference type="Pfam" id="PF17898">
    <property type="entry name" value="GerD"/>
    <property type="match status" value="1"/>
</dbReference>
<organism evidence="3 4">
    <name type="scientific">Alkalicoccobacillus gibsonii</name>
    <dbReference type="NCBI Taxonomy" id="79881"/>
    <lineage>
        <taxon>Bacteria</taxon>
        <taxon>Bacillati</taxon>
        <taxon>Bacillota</taxon>
        <taxon>Bacilli</taxon>
        <taxon>Bacillales</taxon>
        <taxon>Bacillaceae</taxon>
        <taxon>Alkalicoccobacillus</taxon>
    </lineage>
</organism>
<evidence type="ECO:0000313" key="3">
    <source>
        <dbReference type="EMBL" id="MEN0641764.1"/>
    </source>
</evidence>
<protein>
    <submittedName>
        <fullName evidence="3">Spore germination lipoprotein GerD</fullName>
    </submittedName>
</protein>
<accession>A0ABU9VCY6</accession>
<name>A0ABU9VCY6_9BACI</name>
<feature type="chain" id="PRO_5046946376" evidence="1">
    <location>
        <begin position="23"/>
        <end position="193"/>
    </location>
</feature>
<dbReference type="PROSITE" id="PS51257">
    <property type="entry name" value="PROKAR_LIPOPROTEIN"/>
    <property type="match status" value="1"/>
</dbReference>
<dbReference type="Proteomes" id="UP001418796">
    <property type="component" value="Unassembled WGS sequence"/>
</dbReference>
<evidence type="ECO:0000256" key="1">
    <source>
        <dbReference type="SAM" id="SignalP"/>
    </source>
</evidence>
<dbReference type="NCBIfam" id="NF040801">
    <property type="entry name" value="spore_GerD"/>
    <property type="match status" value="1"/>
</dbReference>
<keyword evidence="1" id="KW-0732">Signal</keyword>
<evidence type="ECO:0000313" key="4">
    <source>
        <dbReference type="Proteomes" id="UP001418796"/>
    </source>
</evidence>
<dbReference type="EMBL" id="JBCITK010000001">
    <property type="protein sequence ID" value="MEN0641764.1"/>
    <property type="molecule type" value="Genomic_DNA"/>
</dbReference>
<dbReference type="InterPro" id="IPR041262">
    <property type="entry name" value="GerD_central"/>
</dbReference>
<feature type="signal peptide" evidence="1">
    <location>
        <begin position="1"/>
        <end position="22"/>
    </location>
</feature>
<reference evidence="3 4" key="1">
    <citation type="submission" date="2024-03" db="EMBL/GenBank/DDBJ databases">
        <title>Bacilli Hybrid Assemblies.</title>
        <authorList>
            <person name="Kovac J."/>
        </authorList>
    </citation>
    <scope>NUCLEOTIDE SEQUENCE [LARGE SCALE GENOMIC DNA]</scope>
    <source>
        <strain evidence="3 4">FSL R7-0666</strain>
    </source>
</reference>
<comment type="caution">
    <text evidence="3">The sequence shown here is derived from an EMBL/GenBank/DDBJ whole genome shotgun (WGS) entry which is preliminary data.</text>
</comment>
<evidence type="ECO:0000259" key="2">
    <source>
        <dbReference type="Pfam" id="PF17898"/>
    </source>
</evidence>